<accession>A0A9P1KFG7</accession>
<keyword evidence="2" id="KW-1185">Reference proteome</keyword>
<evidence type="ECO:0000313" key="2">
    <source>
        <dbReference type="Proteomes" id="UP000032946"/>
    </source>
</evidence>
<reference evidence="1 2" key="1">
    <citation type="submission" date="2014-02" db="EMBL/GenBank/DDBJ databases">
        <authorList>
            <person name="Genoscope - CEA"/>
        </authorList>
    </citation>
    <scope>NUCLEOTIDE SEQUENCE [LARGE SCALE GENOMIC DNA]</scope>
    <source>
        <strain evidence="1 2">PCC 8005</strain>
    </source>
</reference>
<organism evidence="1 2">
    <name type="scientific">Limnospira indica PCC 8005</name>
    <dbReference type="NCBI Taxonomy" id="376219"/>
    <lineage>
        <taxon>Bacteria</taxon>
        <taxon>Bacillati</taxon>
        <taxon>Cyanobacteriota</taxon>
        <taxon>Cyanophyceae</taxon>
        <taxon>Oscillatoriophycideae</taxon>
        <taxon>Oscillatoriales</taxon>
        <taxon>Sirenicapillariaceae</taxon>
        <taxon>Limnospira</taxon>
    </lineage>
</organism>
<gene>
    <name evidence="1" type="ORF">ARTHRO_30530</name>
</gene>
<dbReference type="EMBL" id="FO818640">
    <property type="protein sequence ID" value="CDM95262.1"/>
    <property type="molecule type" value="Genomic_DNA"/>
</dbReference>
<proteinExistence type="predicted"/>
<dbReference type="AlphaFoldDB" id="A0A9P1KFG7"/>
<protein>
    <submittedName>
        <fullName evidence="1">Uncharacterized protein</fullName>
    </submittedName>
</protein>
<dbReference type="Proteomes" id="UP000032946">
    <property type="component" value="Chromosome"/>
</dbReference>
<name>A0A9P1KFG7_9CYAN</name>
<evidence type="ECO:0000313" key="1">
    <source>
        <dbReference type="EMBL" id="CDM95262.1"/>
    </source>
</evidence>
<sequence>MEQPSRKLPLCLPPLARPGLPRQQLRFSGGLCPPRLLALSAFAVLPFTLLAI</sequence>